<dbReference type="CDD" id="cd07988">
    <property type="entry name" value="LPLAT_ABO13168-like"/>
    <property type="match status" value="1"/>
</dbReference>
<sequence>MHSTIFDTPVLRTLLRWFSLIALRLLGWRLHGAFPADKKYVLIGAPHTSNWDFPYTLMFCFAGGAKLYWMGKHTLFTGWKGPVMRWLGGIPVDRRQKNSLVEQMVEVFHRSQQLAVAIPPEGTRAKVAEWKTGFYHIACGAGVPIALGYLDFAKKQGGVMGMFQPSGDIARDMPLIRARYQNVTGKCPQNQ</sequence>
<evidence type="ECO:0000259" key="4">
    <source>
        <dbReference type="SMART" id="SM00563"/>
    </source>
</evidence>
<evidence type="ECO:0000256" key="1">
    <source>
        <dbReference type="ARBA" id="ARBA00005189"/>
    </source>
</evidence>
<reference evidence="5 6" key="1">
    <citation type="submission" date="2023-01" db="EMBL/GenBank/DDBJ databases">
        <title>Novel species of the genus Vogesella isolated from rivers.</title>
        <authorList>
            <person name="Lu H."/>
        </authorList>
    </citation>
    <scope>NUCLEOTIDE SEQUENCE [LARGE SCALE GENOMIC DNA]</scope>
    <source>
        <strain evidence="5 6">DC21W</strain>
    </source>
</reference>
<protein>
    <submittedName>
        <fullName evidence="5">Lysophospholipid acyltransferase family protein</fullName>
    </submittedName>
</protein>
<comment type="pathway">
    <text evidence="1">Lipid metabolism.</text>
</comment>
<dbReference type="EMBL" id="JAQQLF010000006">
    <property type="protein sequence ID" value="MDC7716788.1"/>
    <property type="molecule type" value="Genomic_DNA"/>
</dbReference>
<proteinExistence type="predicted"/>
<dbReference type="SMART" id="SM00563">
    <property type="entry name" value="PlsC"/>
    <property type="match status" value="1"/>
</dbReference>
<dbReference type="SUPFAM" id="SSF69593">
    <property type="entry name" value="Glycerol-3-phosphate (1)-acyltransferase"/>
    <property type="match status" value="1"/>
</dbReference>
<dbReference type="InterPro" id="IPR002123">
    <property type="entry name" value="Plipid/glycerol_acylTrfase"/>
</dbReference>
<evidence type="ECO:0000256" key="3">
    <source>
        <dbReference type="ARBA" id="ARBA00023315"/>
    </source>
</evidence>
<keyword evidence="2" id="KW-0808">Transferase</keyword>
<evidence type="ECO:0000313" key="6">
    <source>
        <dbReference type="Proteomes" id="UP001219956"/>
    </source>
</evidence>
<evidence type="ECO:0000256" key="2">
    <source>
        <dbReference type="ARBA" id="ARBA00022679"/>
    </source>
</evidence>
<dbReference type="PANTHER" id="PTHR10434:SF9">
    <property type="entry name" value="PHOSPHOLIPID_GLYCEROL ACYLTRANSFERASE DOMAIN-CONTAINING PROTEIN"/>
    <property type="match status" value="1"/>
</dbReference>
<dbReference type="PANTHER" id="PTHR10434">
    <property type="entry name" value="1-ACYL-SN-GLYCEROL-3-PHOSPHATE ACYLTRANSFERASE"/>
    <property type="match status" value="1"/>
</dbReference>
<gene>
    <name evidence="5" type="ORF">PQU95_06105</name>
</gene>
<evidence type="ECO:0000313" key="5">
    <source>
        <dbReference type="EMBL" id="MDC7716788.1"/>
    </source>
</evidence>
<keyword evidence="6" id="KW-1185">Reference proteome</keyword>
<feature type="domain" description="Phospholipid/glycerol acyltransferase" evidence="4">
    <location>
        <begin position="41"/>
        <end position="150"/>
    </location>
</feature>
<organism evidence="5 6">
    <name type="scientific">Vogesella aquatica</name>
    <dbReference type="NCBI Taxonomy" id="2984206"/>
    <lineage>
        <taxon>Bacteria</taxon>
        <taxon>Pseudomonadati</taxon>
        <taxon>Pseudomonadota</taxon>
        <taxon>Betaproteobacteria</taxon>
        <taxon>Neisseriales</taxon>
        <taxon>Chromobacteriaceae</taxon>
        <taxon>Vogesella</taxon>
    </lineage>
</organism>
<accession>A0ABT5IW91</accession>
<dbReference type="RefSeq" id="WP_272751178.1">
    <property type="nucleotide sequence ID" value="NZ_JAQQLF010000006.1"/>
</dbReference>
<comment type="caution">
    <text evidence="5">The sequence shown here is derived from an EMBL/GenBank/DDBJ whole genome shotgun (WGS) entry which is preliminary data.</text>
</comment>
<dbReference type="Pfam" id="PF01553">
    <property type="entry name" value="Acyltransferase"/>
    <property type="match status" value="1"/>
</dbReference>
<keyword evidence="3 5" id="KW-0012">Acyltransferase</keyword>
<dbReference type="GO" id="GO:0016746">
    <property type="term" value="F:acyltransferase activity"/>
    <property type="evidence" value="ECO:0007669"/>
    <property type="project" value="UniProtKB-KW"/>
</dbReference>
<name>A0ABT5IW91_9NEIS</name>
<dbReference type="Proteomes" id="UP001219956">
    <property type="component" value="Unassembled WGS sequence"/>
</dbReference>